<dbReference type="Proteomes" id="UP001595740">
    <property type="component" value="Unassembled WGS sequence"/>
</dbReference>
<dbReference type="SUPFAM" id="SSF55961">
    <property type="entry name" value="Bet v1-like"/>
    <property type="match status" value="1"/>
</dbReference>
<dbReference type="Pfam" id="PF10604">
    <property type="entry name" value="Polyketide_cyc2"/>
    <property type="match status" value="1"/>
</dbReference>
<keyword evidence="2" id="KW-1185">Reference proteome</keyword>
<comment type="caution">
    <text evidence="1">The sequence shown here is derived from an EMBL/GenBank/DDBJ whole genome shotgun (WGS) entry which is preliminary data.</text>
</comment>
<proteinExistence type="predicted"/>
<sequence length="135" mass="14993">MASIHREIHVATAPERVWDALRDVGRIHQRLVRGFVSDCRLDGDVRVVTFGSGMTVRERIVDVDDARRRVVWSAMGEPFSHHNASVQAFADGGGRTRLVWIADLLPDALVPQIGPMIDQGLAAMKQTLEQDDPRG</sequence>
<dbReference type="RefSeq" id="WP_386758201.1">
    <property type="nucleotide sequence ID" value="NZ_JBHRXK010000002.1"/>
</dbReference>
<organism evidence="1 2">
    <name type="scientific">Lysobacter cavernae</name>
    <dbReference type="NCBI Taxonomy" id="1685901"/>
    <lineage>
        <taxon>Bacteria</taxon>
        <taxon>Pseudomonadati</taxon>
        <taxon>Pseudomonadota</taxon>
        <taxon>Gammaproteobacteria</taxon>
        <taxon>Lysobacterales</taxon>
        <taxon>Lysobacteraceae</taxon>
        <taxon>Lysobacter</taxon>
    </lineage>
</organism>
<name>A0ABV7RQG1_9GAMM</name>
<dbReference type="InterPro" id="IPR019587">
    <property type="entry name" value="Polyketide_cyclase/dehydratase"/>
</dbReference>
<accession>A0ABV7RQG1</accession>
<dbReference type="EMBL" id="JBHRXK010000002">
    <property type="protein sequence ID" value="MFC3550438.1"/>
    <property type="molecule type" value="Genomic_DNA"/>
</dbReference>
<evidence type="ECO:0000313" key="2">
    <source>
        <dbReference type="Proteomes" id="UP001595740"/>
    </source>
</evidence>
<dbReference type="InterPro" id="IPR023393">
    <property type="entry name" value="START-like_dom_sf"/>
</dbReference>
<evidence type="ECO:0000313" key="1">
    <source>
        <dbReference type="EMBL" id="MFC3550438.1"/>
    </source>
</evidence>
<reference evidence="2" key="1">
    <citation type="journal article" date="2019" name="Int. J. Syst. Evol. Microbiol.">
        <title>The Global Catalogue of Microorganisms (GCM) 10K type strain sequencing project: providing services to taxonomists for standard genome sequencing and annotation.</title>
        <authorList>
            <consortium name="The Broad Institute Genomics Platform"/>
            <consortium name="The Broad Institute Genome Sequencing Center for Infectious Disease"/>
            <person name="Wu L."/>
            <person name="Ma J."/>
        </authorList>
    </citation>
    <scope>NUCLEOTIDE SEQUENCE [LARGE SCALE GENOMIC DNA]</scope>
    <source>
        <strain evidence="2">KCTC 42875</strain>
    </source>
</reference>
<gene>
    <name evidence="1" type="ORF">ACFOLC_05360</name>
</gene>
<protein>
    <submittedName>
        <fullName evidence="1">SRPBCC family protein</fullName>
    </submittedName>
</protein>
<dbReference type="Gene3D" id="3.30.530.20">
    <property type="match status" value="1"/>
</dbReference>
<dbReference type="CDD" id="cd07821">
    <property type="entry name" value="PYR_PYL_RCAR_like"/>
    <property type="match status" value="1"/>
</dbReference>